<dbReference type="RefSeq" id="WP_258780686.1">
    <property type="nucleotide sequence ID" value="NZ_JANUGP010000019.1"/>
</dbReference>
<organism evidence="2 3">
    <name type="scientific">Streptomyces pyxinicus</name>
    <dbReference type="NCBI Taxonomy" id="2970331"/>
    <lineage>
        <taxon>Bacteria</taxon>
        <taxon>Bacillati</taxon>
        <taxon>Actinomycetota</taxon>
        <taxon>Actinomycetes</taxon>
        <taxon>Kitasatosporales</taxon>
        <taxon>Streptomycetaceae</taxon>
        <taxon>Streptomyces</taxon>
    </lineage>
</organism>
<gene>
    <name evidence="2" type="ORF">NX794_23180</name>
</gene>
<dbReference type="EMBL" id="JANUGP010000019">
    <property type="protein sequence ID" value="MCS0604093.1"/>
    <property type="molecule type" value="Genomic_DNA"/>
</dbReference>
<keyword evidence="3" id="KW-1185">Reference proteome</keyword>
<name>A0ABT2B6E6_9ACTN</name>
<dbReference type="Proteomes" id="UP001205612">
    <property type="component" value="Unassembled WGS sequence"/>
</dbReference>
<sequence length="69" mass="7574">MEGEDVNASWKKYAADALIFALAVLASDVLTHAVMQDGAARDVCFLVFIPIIGFALHKARETVVRRRAN</sequence>
<evidence type="ECO:0000313" key="3">
    <source>
        <dbReference type="Proteomes" id="UP001205612"/>
    </source>
</evidence>
<feature type="transmembrane region" description="Helical" evidence="1">
    <location>
        <begin position="12"/>
        <end position="33"/>
    </location>
</feature>
<keyword evidence="1" id="KW-1133">Transmembrane helix</keyword>
<keyword evidence="1" id="KW-0812">Transmembrane</keyword>
<feature type="transmembrane region" description="Helical" evidence="1">
    <location>
        <begin position="39"/>
        <end position="57"/>
    </location>
</feature>
<evidence type="ECO:0008006" key="4">
    <source>
        <dbReference type="Google" id="ProtNLM"/>
    </source>
</evidence>
<reference evidence="2 3" key="1">
    <citation type="submission" date="2022-08" db="EMBL/GenBank/DDBJ databases">
        <authorList>
            <person name="Somphong A."/>
            <person name="Phongsopitanun W."/>
        </authorList>
    </citation>
    <scope>NUCLEOTIDE SEQUENCE [LARGE SCALE GENOMIC DNA]</scope>
    <source>
        <strain evidence="2 3">LP11</strain>
    </source>
</reference>
<evidence type="ECO:0000256" key="1">
    <source>
        <dbReference type="SAM" id="Phobius"/>
    </source>
</evidence>
<evidence type="ECO:0000313" key="2">
    <source>
        <dbReference type="EMBL" id="MCS0604093.1"/>
    </source>
</evidence>
<comment type="caution">
    <text evidence="2">The sequence shown here is derived from an EMBL/GenBank/DDBJ whole genome shotgun (WGS) entry which is preliminary data.</text>
</comment>
<protein>
    <recommendedName>
        <fullName evidence="4">Integral membrane protein</fullName>
    </recommendedName>
</protein>
<accession>A0ABT2B6E6</accession>
<keyword evidence="1" id="KW-0472">Membrane</keyword>
<proteinExistence type="predicted"/>